<evidence type="ECO:0000313" key="3">
    <source>
        <dbReference type="Proteomes" id="UP001152049"/>
    </source>
</evidence>
<dbReference type="EMBL" id="JAOQAZ010000019">
    <property type="protein sequence ID" value="KAJ4256103.1"/>
    <property type="molecule type" value="Genomic_DNA"/>
</dbReference>
<keyword evidence="3" id="KW-1185">Reference proteome</keyword>
<sequence>MDEDGLPIDREYVEQKDLDPAQKELSAIMLKMKDDPTLMGISCICSDGVLRSLTADRDVVDAVPLTPQLIKALLDRLPYEEETEKEFRGVDGTKVPKEQWYKPLPGVLPPPLEEEHRERSEEVLEGYRKKYYERRKKIEDGTYVQCPVCLMSDNDLGPEAGKRKPEKPSKSG</sequence>
<dbReference type="Proteomes" id="UP001152049">
    <property type="component" value="Unassembled WGS sequence"/>
</dbReference>
<comment type="caution">
    <text evidence="2">The sequence shown here is derived from an EMBL/GenBank/DDBJ whole genome shotgun (WGS) entry which is preliminary data.</text>
</comment>
<proteinExistence type="predicted"/>
<feature type="region of interest" description="Disordered" evidence="1">
    <location>
        <begin position="100"/>
        <end position="120"/>
    </location>
</feature>
<evidence type="ECO:0000256" key="1">
    <source>
        <dbReference type="SAM" id="MobiDB-lite"/>
    </source>
</evidence>
<gene>
    <name evidence="2" type="ORF">NW762_009179</name>
</gene>
<protein>
    <submittedName>
        <fullName evidence="2">Uncharacterized protein</fullName>
    </submittedName>
</protein>
<dbReference type="OrthoDB" id="3660917at2759"/>
<evidence type="ECO:0000313" key="2">
    <source>
        <dbReference type="EMBL" id="KAJ4256103.1"/>
    </source>
</evidence>
<dbReference type="AlphaFoldDB" id="A0A9W8RXZ9"/>
<reference evidence="2" key="1">
    <citation type="submission" date="2022-09" db="EMBL/GenBank/DDBJ databases">
        <title>Fusarium specimens isolated from Avocado Roots.</title>
        <authorList>
            <person name="Stajich J."/>
            <person name="Roper C."/>
            <person name="Heimlech-Rivalta G."/>
        </authorList>
    </citation>
    <scope>NUCLEOTIDE SEQUENCE</scope>
    <source>
        <strain evidence="2">CF00136</strain>
    </source>
</reference>
<name>A0A9W8RXZ9_9HYPO</name>
<organism evidence="2 3">
    <name type="scientific">Fusarium torreyae</name>
    <dbReference type="NCBI Taxonomy" id="1237075"/>
    <lineage>
        <taxon>Eukaryota</taxon>
        <taxon>Fungi</taxon>
        <taxon>Dikarya</taxon>
        <taxon>Ascomycota</taxon>
        <taxon>Pezizomycotina</taxon>
        <taxon>Sordariomycetes</taxon>
        <taxon>Hypocreomycetidae</taxon>
        <taxon>Hypocreales</taxon>
        <taxon>Nectriaceae</taxon>
        <taxon>Fusarium</taxon>
    </lineage>
</organism>
<accession>A0A9W8RXZ9</accession>
<feature type="compositionally biased region" description="Basic and acidic residues" evidence="1">
    <location>
        <begin position="160"/>
        <end position="172"/>
    </location>
</feature>
<feature type="region of interest" description="Disordered" evidence="1">
    <location>
        <begin position="153"/>
        <end position="172"/>
    </location>
</feature>